<dbReference type="GO" id="GO:0140664">
    <property type="term" value="F:ATP-dependent DNA damage sensor activity"/>
    <property type="evidence" value="ECO:0007669"/>
    <property type="project" value="InterPro"/>
</dbReference>
<dbReference type="InterPro" id="IPR042121">
    <property type="entry name" value="MutL_C_regsub"/>
</dbReference>
<dbReference type="InterPro" id="IPR036890">
    <property type="entry name" value="HATPase_C_sf"/>
</dbReference>
<dbReference type="GO" id="GO:0032300">
    <property type="term" value="C:mismatch repair complex"/>
    <property type="evidence" value="ECO:0007669"/>
    <property type="project" value="InterPro"/>
</dbReference>
<keyword evidence="6" id="KW-1185">Reference proteome</keyword>
<dbReference type="GO" id="GO:0005524">
    <property type="term" value="F:ATP binding"/>
    <property type="evidence" value="ECO:0007669"/>
    <property type="project" value="InterPro"/>
</dbReference>
<protein>
    <recommendedName>
        <fullName evidence="4">MutL C-terminal dimerisation domain-containing protein</fullName>
    </recommendedName>
</protein>
<dbReference type="Proteomes" id="UP000596660">
    <property type="component" value="Unplaced"/>
</dbReference>
<evidence type="ECO:0000313" key="5">
    <source>
        <dbReference type="EnsemblPlants" id="AUR62003744-RA:cds"/>
    </source>
</evidence>
<comment type="similarity">
    <text evidence="1">Belongs to the DNA mismatch repair MutL/HexB family.</text>
</comment>
<dbReference type="InterPro" id="IPR014790">
    <property type="entry name" value="MutL_C"/>
</dbReference>
<dbReference type="GO" id="GO:0016887">
    <property type="term" value="F:ATP hydrolysis activity"/>
    <property type="evidence" value="ECO:0007669"/>
    <property type="project" value="InterPro"/>
</dbReference>
<dbReference type="SUPFAM" id="SSF55874">
    <property type="entry name" value="ATPase domain of HSP90 chaperone/DNA topoisomerase II/histidine kinase"/>
    <property type="match status" value="1"/>
</dbReference>
<reference evidence="5" key="2">
    <citation type="submission" date="2021-03" db="UniProtKB">
        <authorList>
            <consortium name="EnsemblPlants"/>
        </authorList>
    </citation>
    <scope>IDENTIFICATION</scope>
</reference>
<dbReference type="Gene3D" id="3.30.230.10">
    <property type="match status" value="1"/>
</dbReference>
<dbReference type="SUPFAM" id="SSF118116">
    <property type="entry name" value="DNA mismatch repair protein MutL"/>
    <property type="match status" value="1"/>
</dbReference>
<keyword evidence="2" id="KW-0227">DNA damage</keyword>
<dbReference type="PANTHER" id="PTHR10073:SF47">
    <property type="entry name" value="DNA MISMATCH REPAIR PROTEIN MLH3"/>
    <property type="match status" value="1"/>
</dbReference>
<feature type="domain" description="MutL C-terminal dimerisation" evidence="4">
    <location>
        <begin position="1008"/>
        <end position="1168"/>
    </location>
</feature>
<dbReference type="InterPro" id="IPR042120">
    <property type="entry name" value="MutL_C_dimsub"/>
</dbReference>
<dbReference type="GO" id="GO:0006298">
    <property type="term" value="P:mismatch repair"/>
    <property type="evidence" value="ECO:0007669"/>
    <property type="project" value="InterPro"/>
</dbReference>
<dbReference type="Gene3D" id="3.30.1370.100">
    <property type="entry name" value="MutL, C-terminal domain, regulatory subdomain"/>
    <property type="match status" value="1"/>
</dbReference>
<dbReference type="Gramene" id="AUR62003744-RA">
    <property type="protein sequence ID" value="AUR62003744-RA:cds"/>
    <property type="gene ID" value="AUR62003744"/>
</dbReference>
<accession>A0A803KXI5</accession>
<dbReference type="Gene3D" id="3.30.565.10">
    <property type="entry name" value="Histidine kinase-like ATPase, C-terminal domain"/>
    <property type="match status" value="2"/>
</dbReference>
<dbReference type="Gene3D" id="3.30.1540.20">
    <property type="entry name" value="MutL, C-terminal domain, dimerisation subdomain"/>
    <property type="match status" value="1"/>
</dbReference>
<dbReference type="InterPro" id="IPR037198">
    <property type="entry name" value="MutL_C_sf"/>
</dbReference>
<evidence type="ECO:0000256" key="2">
    <source>
        <dbReference type="ARBA" id="ARBA00022763"/>
    </source>
</evidence>
<name>A0A803KXI5_CHEQI</name>
<evidence type="ECO:0000313" key="6">
    <source>
        <dbReference type="Proteomes" id="UP000596660"/>
    </source>
</evidence>
<dbReference type="EnsemblPlants" id="AUR62003744-RA">
    <property type="protein sequence ID" value="AUR62003744-RA:cds"/>
    <property type="gene ID" value="AUR62003744"/>
</dbReference>
<dbReference type="InterPro" id="IPR014721">
    <property type="entry name" value="Ribsml_uS5_D2-typ_fold_subgr"/>
</dbReference>
<evidence type="ECO:0000256" key="1">
    <source>
        <dbReference type="ARBA" id="ARBA00006082"/>
    </source>
</evidence>
<dbReference type="Pfam" id="PF08676">
    <property type="entry name" value="MutL_C"/>
    <property type="match status" value="1"/>
</dbReference>
<dbReference type="InterPro" id="IPR038973">
    <property type="entry name" value="MutL/Mlh/Pms-like"/>
</dbReference>
<dbReference type="SMART" id="SM00853">
    <property type="entry name" value="MutL_C"/>
    <property type="match status" value="1"/>
</dbReference>
<organism evidence="5 6">
    <name type="scientific">Chenopodium quinoa</name>
    <name type="common">Quinoa</name>
    <dbReference type="NCBI Taxonomy" id="63459"/>
    <lineage>
        <taxon>Eukaryota</taxon>
        <taxon>Viridiplantae</taxon>
        <taxon>Streptophyta</taxon>
        <taxon>Embryophyta</taxon>
        <taxon>Tracheophyta</taxon>
        <taxon>Spermatophyta</taxon>
        <taxon>Magnoliopsida</taxon>
        <taxon>eudicotyledons</taxon>
        <taxon>Gunneridae</taxon>
        <taxon>Pentapetalae</taxon>
        <taxon>Caryophyllales</taxon>
        <taxon>Chenopodiaceae</taxon>
        <taxon>Chenopodioideae</taxon>
        <taxon>Atripliceae</taxon>
        <taxon>Chenopodium</taxon>
    </lineage>
</organism>
<dbReference type="PANTHER" id="PTHR10073">
    <property type="entry name" value="DNA MISMATCH REPAIR PROTEIN MLH, PMS, MUTL"/>
    <property type="match status" value="1"/>
</dbReference>
<evidence type="ECO:0000256" key="3">
    <source>
        <dbReference type="SAM" id="MobiDB-lite"/>
    </source>
</evidence>
<feature type="region of interest" description="Disordered" evidence="3">
    <location>
        <begin position="813"/>
        <end position="833"/>
    </location>
</feature>
<reference evidence="5" key="1">
    <citation type="journal article" date="2017" name="Nature">
        <title>The genome of Chenopodium quinoa.</title>
        <authorList>
            <person name="Jarvis D.E."/>
            <person name="Ho Y.S."/>
            <person name="Lightfoot D.J."/>
            <person name="Schmoeckel S.M."/>
            <person name="Li B."/>
            <person name="Borm T.J.A."/>
            <person name="Ohyanagi H."/>
            <person name="Mineta K."/>
            <person name="Michell C.T."/>
            <person name="Saber N."/>
            <person name="Kharbatia N.M."/>
            <person name="Rupper R.R."/>
            <person name="Sharp A.R."/>
            <person name="Dally N."/>
            <person name="Boughton B.A."/>
            <person name="Woo Y.H."/>
            <person name="Gao G."/>
            <person name="Schijlen E.G.W.M."/>
            <person name="Guo X."/>
            <person name="Momin A.A."/>
            <person name="Negrao S."/>
            <person name="Al-Babili S."/>
            <person name="Gehring C."/>
            <person name="Roessner U."/>
            <person name="Jung C."/>
            <person name="Murphy K."/>
            <person name="Arold S.T."/>
            <person name="Gojobori T."/>
            <person name="van der Linden C.G."/>
            <person name="van Loo E.N."/>
            <person name="Jellen E.N."/>
            <person name="Maughan P.J."/>
            <person name="Tester M."/>
        </authorList>
    </citation>
    <scope>NUCLEOTIDE SEQUENCE [LARGE SCALE GENOMIC DNA]</scope>
    <source>
        <strain evidence="5">cv. PI 614886</strain>
    </source>
</reference>
<evidence type="ECO:0000259" key="4">
    <source>
        <dbReference type="SMART" id="SM00853"/>
    </source>
</evidence>
<dbReference type="FunFam" id="3.30.1370.100:FF:000007">
    <property type="entry name" value="MUTL protein homolog 3"/>
    <property type="match status" value="1"/>
</dbReference>
<proteinExistence type="inferred from homology"/>
<sequence>METIKPLPESVQSIVRSGFIISCFSTVVEELIYNSLDAGATKDLALAGMDWCCWENAMGRKCLCLSIDNDRQDVGTTVIVRDLFYNQPVRRRQMQCSVKKVLHSVKKCAVRIALVQPNISFKVIDMESEDELLRTRSCPSPLTLLCSNFGIESSSLHELSFSEGPLKLMGYVSSLSSPFLSKLGSDSCGKRSQPQGPVYCLNLTCPRYSYDLNLEFSRASVEFKDWAPVLAFIEKSVMSMWSEEIKRGISHKHEAVIRKDDRKKVVEMISSEEKDSAPLLTAPIWGEKNNVYVYFEMIGFFSDADWWLKTCEISTKRRRIQNSENQLACPEDSLGMQIEDCDDSSVWKNSSRQHLNPERINVKFRESDTKRESPRQMNFTGVSEFSQSDYVCDVTDSIGSDLLGLDKERVDRDFLRNDVTSTEKEASYANINLFNSRWKDEVSVDSSIAWNLEKGSAWSFEFIPEHDRNRANDDQRELLLQSYPWENPIQAPLNCDKESQFQTDNFKANRSCNNSHGNEDADCLSHNFDIHQRAQCHIGVANPWPLPKSNIGSLTRKDLDLDHMEYDNLLSPCGGSFIREYPLESPSKPGAVLFPCSSTNLGQQSTTTHPFIKVKDWDFDNITQCEDFERKPGVRKSVDFEQSNYESSLGDRFCNTNFTSMHRSTSLFTNEYAGVENGMCEYSSLGHSVDEMSSIRFDDPLFKYMYSPSPDRKCRDSSICWSPFISSVKGNQVDLQKCQEFGQDYPRERSGRGYDSSDGLKCNSMVAYETFSPCLDFQNKLSSYKPSVCFSSLSDGKGHKSYHPRCEDLEQNHSSLASGSSVRSRRSHSAPPFFRGKKRFLSVKCSMISTTKNSGSQRAPEVCTVPEKAKLKHPLLPAPSSRSNFQHDGMKFREDIQSFDDYVQEVKETSNITQASAWSLDGNTEDACLSSGCFKDFQDSETSNFKWREGCPDPRSKEVANNLRAGNRLIDLKAESDILDVQSSMLELAGDSLVPKSINRNGLQNAKVLVQIDSKFIPVVANGTLAVIDQHAADERIRLEEIRRKVLSGELKSINYLEKEKDLVLPEMAYQLLCNYAEHIKHWGWICNIFSMDSGSFTKNLSLLNGRASDLTLIAVPCILGVNLSDKDLVEFLEQLADTDGSSIIPPSVVRILNYKACRGAIMFGDKLMPSECSLIVEELKQTSLCFQCAHGRPTTVPLVNLKALHKGILQLGSWHEYSKNTWHGLRRKEITLDRAKRRLDMVCYSIQYAAIYRSISHIRITFAVREAFLNVGSFSENSDNCSDVSIAEDSLLAL</sequence>